<keyword evidence="3" id="KW-1185">Reference proteome</keyword>
<dbReference type="EMBL" id="CXST01000007">
    <property type="protein sequence ID" value="CTQ47392.1"/>
    <property type="molecule type" value="Genomic_DNA"/>
</dbReference>
<reference evidence="3" key="1">
    <citation type="submission" date="2015-07" db="EMBL/GenBank/DDBJ databases">
        <authorList>
            <person name="Rodrigo-Torres Lidia"/>
            <person name="Arahal R.David."/>
        </authorList>
    </citation>
    <scope>NUCLEOTIDE SEQUENCE [LARGE SCALE GENOMIC DNA]</scope>
    <source>
        <strain evidence="3">CECT 4801</strain>
    </source>
</reference>
<dbReference type="Proteomes" id="UP000048926">
    <property type="component" value="Unassembled WGS sequence"/>
</dbReference>
<sequence>MTKQHIEVITSVERRRRWSQADKERLVAACLEPGASVSEVARAAGCHVSQLFRWRKQLCTISDGQTATDHGTLAPTSSPEFVPVTISDAGSLPAPSQSPDPAPPQRARRKPSVVTIDLGRGKRVRVDSDIDTEALGRILDLLERR</sequence>
<evidence type="ECO:0000313" key="3">
    <source>
        <dbReference type="Proteomes" id="UP000048926"/>
    </source>
</evidence>
<accession>A0A0M6YBE1</accession>
<dbReference type="GO" id="GO:0006313">
    <property type="term" value="P:DNA transposition"/>
    <property type="evidence" value="ECO:0007669"/>
    <property type="project" value="InterPro"/>
</dbReference>
<dbReference type="AlphaFoldDB" id="A0A0M6YBE1"/>
<dbReference type="InterPro" id="IPR002514">
    <property type="entry name" value="Transposase_8"/>
</dbReference>
<dbReference type="GO" id="GO:0043565">
    <property type="term" value="F:sequence-specific DNA binding"/>
    <property type="evidence" value="ECO:0007669"/>
    <property type="project" value="InterPro"/>
</dbReference>
<dbReference type="PANTHER" id="PTHR37936">
    <property type="entry name" value="TRANSPOSASE INSC FOR INSERTION ELEMENT IS2A-RELATED"/>
    <property type="match status" value="1"/>
</dbReference>
<feature type="compositionally biased region" description="Polar residues" evidence="1">
    <location>
        <begin position="65"/>
        <end position="79"/>
    </location>
</feature>
<evidence type="ECO:0000256" key="1">
    <source>
        <dbReference type="SAM" id="MobiDB-lite"/>
    </source>
</evidence>
<dbReference type="NCBIfam" id="NF047595">
    <property type="entry name" value="IS66_ISRel24_TnpA"/>
    <property type="match status" value="1"/>
</dbReference>
<dbReference type="PANTHER" id="PTHR37936:SF3">
    <property type="entry name" value="TRANSPOSASE INSC FOR INSERTION ELEMENT IS2A-RELATED"/>
    <property type="match status" value="1"/>
</dbReference>
<dbReference type="RefSeq" id="WP_055661433.1">
    <property type="nucleotide sequence ID" value="NZ_CXST01000007.1"/>
</dbReference>
<organism evidence="2 3">
    <name type="scientific">Roseibium aggregatum</name>
    <dbReference type="NCBI Taxonomy" id="187304"/>
    <lineage>
        <taxon>Bacteria</taxon>
        <taxon>Pseudomonadati</taxon>
        <taxon>Pseudomonadota</taxon>
        <taxon>Alphaproteobacteria</taxon>
        <taxon>Hyphomicrobiales</taxon>
        <taxon>Stappiaceae</taxon>
        <taxon>Roseibium</taxon>
    </lineage>
</organism>
<protein>
    <submittedName>
        <fullName evidence="2">IS2 repressor TnpA</fullName>
    </submittedName>
</protein>
<dbReference type="GO" id="GO:0004803">
    <property type="term" value="F:transposase activity"/>
    <property type="evidence" value="ECO:0007669"/>
    <property type="project" value="InterPro"/>
</dbReference>
<dbReference type="Pfam" id="PF01527">
    <property type="entry name" value="HTH_Tnp_1"/>
    <property type="match status" value="1"/>
</dbReference>
<evidence type="ECO:0000313" key="2">
    <source>
        <dbReference type="EMBL" id="CTQ47392.1"/>
    </source>
</evidence>
<feature type="region of interest" description="Disordered" evidence="1">
    <location>
        <begin position="65"/>
        <end position="114"/>
    </location>
</feature>
<dbReference type="InterPro" id="IPR010921">
    <property type="entry name" value="Trp_repressor/repl_initiator"/>
</dbReference>
<name>A0A0M6YBE1_9HYPH</name>
<dbReference type="OrthoDB" id="9800877at2"/>
<proteinExistence type="predicted"/>
<dbReference type="SUPFAM" id="SSF48295">
    <property type="entry name" value="TrpR-like"/>
    <property type="match status" value="1"/>
</dbReference>
<gene>
    <name evidence="2" type="ORF">LAL4801_05854</name>
</gene>